<reference evidence="1 2" key="1">
    <citation type="submission" date="2019-03" db="EMBL/GenBank/DDBJ databases">
        <title>First draft genome of Liparis tanakae, snailfish: a comprehensive survey of snailfish specific genes.</title>
        <authorList>
            <person name="Kim W."/>
            <person name="Song I."/>
            <person name="Jeong J.-H."/>
            <person name="Kim D."/>
            <person name="Kim S."/>
            <person name="Ryu S."/>
            <person name="Song J.Y."/>
            <person name="Lee S.K."/>
        </authorList>
    </citation>
    <scope>NUCLEOTIDE SEQUENCE [LARGE SCALE GENOMIC DNA]</scope>
    <source>
        <tissue evidence="1">Muscle</tissue>
    </source>
</reference>
<dbReference type="PANTHER" id="PTHR15564:SF4">
    <property type="entry name" value="BMP_RETINOIC ACID-INDUCIBLE NEURAL-SPECIFIC PROTEIN 2"/>
    <property type="match status" value="1"/>
</dbReference>
<sequence length="132" mass="15010">MSPAISCARFQLVFFWTTRGKAKPNRYFSFSVWFRDDQSTPVPRQQINSSPERKATARGRYLTRVHVTETRTGPLGCSNYDSLDSVSSVLVHSPENKIHLKERHGGLVQHLSVNSCFIAVLWFPVMRAKEGV</sequence>
<protein>
    <submittedName>
        <fullName evidence="1">BMP/retinoic acid-inducible neural-specific protein 3</fullName>
    </submittedName>
</protein>
<evidence type="ECO:0000313" key="1">
    <source>
        <dbReference type="EMBL" id="TNN77356.1"/>
    </source>
</evidence>
<dbReference type="GO" id="GO:0007399">
    <property type="term" value="P:nervous system development"/>
    <property type="evidence" value="ECO:0007669"/>
    <property type="project" value="TreeGrafter"/>
</dbReference>
<dbReference type="GO" id="GO:0005737">
    <property type="term" value="C:cytoplasm"/>
    <property type="evidence" value="ECO:0007669"/>
    <property type="project" value="TreeGrafter"/>
</dbReference>
<dbReference type="GO" id="GO:0045930">
    <property type="term" value="P:negative regulation of mitotic cell cycle"/>
    <property type="evidence" value="ECO:0007669"/>
    <property type="project" value="InterPro"/>
</dbReference>
<comment type="caution">
    <text evidence="1">The sequence shown here is derived from an EMBL/GenBank/DDBJ whole genome shotgun (WGS) entry which is preliminary data.</text>
</comment>
<keyword evidence="2" id="KW-1185">Reference proteome</keyword>
<gene>
    <name evidence="1" type="primary">BRINP3_0</name>
    <name evidence="1" type="ORF">EYF80_012470</name>
</gene>
<name>A0A4Z2IHD5_9TELE</name>
<dbReference type="Proteomes" id="UP000314294">
    <property type="component" value="Unassembled WGS sequence"/>
</dbReference>
<dbReference type="GO" id="GO:0071300">
    <property type="term" value="P:cellular response to retinoic acid"/>
    <property type="evidence" value="ECO:0007669"/>
    <property type="project" value="TreeGrafter"/>
</dbReference>
<dbReference type="GO" id="GO:0030425">
    <property type="term" value="C:dendrite"/>
    <property type="evidence" value="ECO:0007669"/>
    <property type="project" value="TreeGrafter"/>
</dbReference>
<dbReference type="EMBL" id="SRLO01000084">
    <property type="protein sequence ID" value="TNN77356.1"/>
    <property type="molecule type" value="Genomic_DNA"/>
</dbReference>
<dbReference type="GO" id="GO:0043025">
    <property type="term" value="C:neuronal cell body"/>
    <property type="evidence" value="ECO:0007669"/>
    <property type="project" value="TreeGrafter"/>
</dbReference>
<accession>A0A4Z2IHD5</accession>
<dbReference type="AlphaFoldDB" id="A0A4Z2IHD5"/>
<dbReference type="InterPro" id="IPR033237">
    <property type="entry name" value="BRINP"/>
</dbReference>
<proteinExistence type="predicted"/>
<dbReference type="PANTHER" id="PTHR15564">
    <property type="entry name" value="MACPF DOMAIN-CONTAINING PROTEIN"/>
    <property type="match status" value="1"/>
</dbReference>
<dbReference type="GO" id="GO:0045666">
    <property type="term" value="P:positive regulation of neuron differentiation"/>
    <property type="evidence" value="ECO:0007669"/>
    <property type="project" value="InterPro"/>
</dbReference>
<organism evidence="1 2">
    <name type="scientific">Liparis tanakae</name>
    <name type="common">Tanaka's snailfish</name>
    <dbReference type="NCBI Taxonomy" id="230148"/>
    <lineage>
        <taxon>Eukaryota</taxon>
        <taxon>Metazoa</taxon>
        <taxon>Chordata</taxon>
        <taxon>Craniata</taxon>
        <taxon>Vertebrata</taxon>
        <taxon>Euteleostomi</taxon>
        <taxon>Actinopterygii</taxon>
        <taxon>Neopterygii</taxon>
        <taxon>Teleostei</taxon>
        <taxon>Neoteleostei</taxon>
        <taxon>Acanthomorphata</taxon>
        <taxon>Eupercaria</taxon>
        <taxon>Perciformes</taxon>
        <taxon>Cottioidei</taxon>
        <taxon>Cottales</taxon>
        <taxon>Liparidae</taxon>
        <taxon>Liparis</taxon>
    </lineage>
</organism>
<evidence type="ECO:0000313" key="2">
    <source>
        <dbReference type="Proteomes" id="UP000314294"/>
    </source>
</evidence>